<proteinExistence type="inferred from homology"/>
<feature type="domain" description="Plastocyanin-like" evidence="2">
    <location>
        <begin position="460"/>
        <end position="589"/>
    </location>
</feature>
<keyword evidence="4" id="KW-0167">Capsid protein</keyword>
<gene>
    <name evidence="4" type="ORF">BC739_005224</name>
</gene>
<feature type="domain" description="Plastocyanin-like" evidence="3">
    <location>
        <begin position="66"/>
        <end position="98"/>
    </location>
</feature>
<evidence type="ECO:0000313" key="5">
    <source>
        <dbReference type="Proteomes" id="UP000517916"/>
    </source>
</evidence>
<dbReference type="RefSeq" id="WP_182838676.1">
    <property type="nucleotide sequence ID" value="NZ_BAAABQ010000030.1"/>
</dbReference>
<dbReference type="Pfam" id="PF07732">
    <property type="entry name" value="Cu-oxidase_3"/>
    <property type="match status" value="2"/>
</dbReference>
<dbReference type="InterPro" id="IPR011706">
    <property type="entry name" value="Cu-oxidase_C"/>
</dbReference>
<accession>A0ABR6BM87</accession>
<dbReference type="SUPFAM" id="SSF49503">
    <property type="entry name" value="Cupredoxins"/>
    <property type="match status" value="3"/>
</dbReference>
<protein>
    <submittedName>
        <fullName evidence="4">Spore coat protein A</fullName>
    </submittedName>
</protein>
<dbReference type="Gene3D" id="2.60.40.420">
    <property type="entry name" value="Cupredoxins - blue copper proteins"/>
    <property type="match status" value="3"/>
</dbReference>
<comment type="similarity">
    <text evidence="1">Belongs to the multicopper oxidase family.</text>
</comment>
<dbReference type="Pfam" id="PF07731">
    <property type="entry name" value="Cu-oxidase_2"/>
    <property type="match status" value="1"/>
</dbReference>
<dbReference type="InterPro" id="IPR045087">
    <property type="entry name" value="Cu-oxidase_fam"/>
</dbReference>
<dbReference type="PANTHER" id="PTHR48267:SF1">
    <property type="entry name" value="BILIRUBIN OXIDASE"/>
    <property type="match status" value="1"/>
</dbReference>
<dbReference type="InterPro" id="IPR008972">
    <property type="entry name" value="Cupredoxin"/>
</dbReference>
<dbReference type="InterPro" id="IPR011707">
    <property type="entry name" value="Cu-oxidase-like_N"/>
</dbReference>
<sequence length="604" mass="66292">MRVPCSPAELAGPIDEPPVPERCAPRGSLTPYLDLLPVPPVLRPDGGVLTVRLRASWQRLHSELPPSELWTFGGSFPGPTIEVRRGQRLWVEWRNEIKGTLPVLDVRTTDPEGPSRPGHTEQDEVIAAASLLRSWTVVHLHGARTNAASDGWSFNAVHSGNSQLVEYANDQPATALWYHDHAMGITALNVMAGLAGVYLIRDGEEDALGLPHGDREIPLVICDRNLATTPEGELTGRLMRKLYRDPSGEYPFTGPFTLVNGRIWPYCEVTPQWYRFRLLNASNSRFYRLRLADESGAVFEPGVLRQVVKQIGTDSGLLPEPVELPEGGLVLAPAERADLLVDFSQFEGGSVQLLNDAPDAAASPQVMRFDVTRFAGAEDFCPPKKLSASFVRLTHDTLPTSHAHRWVLLTPPQLTGGPMIWEMVEVEESSVTLPQDGVVQVQLPGQPLRTLKRVATAFEDTVNYFVVHGGWEQWNLLNLSGAGMSCSHPMHLHLMAFQALSRDKLTVGAFTRIGDTGFGTLPGQPITHDSPGVLDANEQGWKDVIRVGPGELIPVVGQFDGGTGEFMYHCHILEHEDDMMMRPFVVVPADVLALHPMGGHGGHH</sequence>
<feature type="domain" description="Plastocyanin-like" evidence="3">
    <location>
        <begin position="132"/>
        <end position="203"/>
    </location>
</feature>
<dbReference type="EMBL" id="JACJID010000004">
    <property type="protein sequence ID" value="MBA8928007.1"/>
    <property type="molecule type" value="Genomic_DNA"/>
</dbReference>
<organism evidence="4 5">
    <name type="scientific">Kutzneria viridogrisea</name>
    <dbReference type="NCBI Taxonomy" id="47990"/>
    <lineage>
        <taxon>Bacteria</taxon>
        <taxon>Bacillati</taxon>
        <taxon>Actinomycetota</taxon>
        <taxon>Actinomycetes</taxon>
        <taxon>Pseudonocardiales</taxon>
        <taxon>Pseudonocardiaceae</taxon>
        <taxon>Kutzneria</taxon>
    </lineage>
</organism>
<keyword evidence="4" id="KW-0946">Virion</keyword>
<dbReference type="CDD" id="cd13844">
    <property type="entry name" value="CuRO_1_BOD_CotA_like"/>
    <property type="match status" value="1"/>
</dbReference>
<evidence type="ECO:0000256" key="1">
    <source>
        <dbReference type="ARBA" id="ARBA00010609"/>
    </source>
</evidence>
<evidence type="ECO:0000313" key="4">
    <source>
        <dbReference type="EMBL" id="MBA8928007.1"/>
    </source>
</evidence>
<dbReference type="PANTHER" id="PTHR48267">
    <property type="entry name" value="CUPREDOXIN SUPERFAMILY PROTEIN"/>
    <property type="match status" value="1"/>
</dbReference>
<dbReference type="Proteomes" id="UP000517916">
    <property type="component" value="Unassembled WGS sequence"/>
</dbReference>
<name>A0ABR6BM87_9PSEU</name>
<evidence type="ECO:0000259" key="3">
    <source>
        <dbReference type="Pfam" id="PF07732"/>
    </source>
</evidence>
<evidence type="ECO:0000259" key="2">
    <source>
        <dbReference type="Pfam" id="PF07731"/>
    </source>
</evidence>
<keyword evidence="5" id="KW-1185">Reference proteome</keyword>
<reference evidence="4 5" key="1">
    <citation type="submission" date="2020-08" db="EMBL/GenBank/DDBJ databases">
        <title>Genomic Encyclopedia of Archaeal and Bacterial Type Strains, Phase II (KMG-II): from individual species to whole genera.</title>
        <authorList>
            <person name="Goeker M."/>
        </authorList>
    </citation>
    <scope>NUCLEOTIDE SEQUENCE [LARGE SCALE GENOMIC DNA]</scope>
    <source>
        <strain evidence="4 5">DSM 43850</strain>
    </source>
</reference>
<comment type="caution">
    <text evidence="4">The sequence shown here is derived from an EMBL/GenBank/DDBJ whole genome shotgun (WGS) entry which is preliminary data.</text>
</comment>